<proteinExistence type="predicted"/>
<feature type="transmembrane region" description="Helical" evidence="1">
    <location>
        <begin position="28"/>
        <end position="47"/>
    </location>
</feature>
<dbReference type="InterPro" id="IPR014743">
    <property type="entry name" value="Cl-channel_core"/>
</dbReference>
<evidence type="ECO:0000256" key="1">
    <source>
        <dbReference type="SAM" id="Phobius"/>
    </source>
</evidence>
<dbReference type="AlphaFoldDB" id="A0A3N2BBA8"/>
<name>A0A3N2BBA8_9MICO</name>
<dbReference type="Proteomes" id="UP000280668">
    <property type="component" value="Unassembled WGS sequence"/>
</dbReference>
<comment type="caution">
    <text evidence="2">The sequence shown here is derived from an EMBL/GenBank/DDBJ whole genome shotgun (WGS) entry which is preliminary data.</text>
</comment>
<feature type="transmembrane region" description="Helical" evidence="1">
    <location>
        <begin position="67"/>
        <end position="93"/>
    </location>
</feature>
<organism evidence="2 3">
    <name type="scientific">Bogoriella caseilytica</name>
    <dbReference type="NCBI Taxonomy" id="56055"/>
    <lineage>
        <taxon>Bacteria</taxon>
        <taxon>Bacillati</taxon>
        <taxon>Actinomycetota</taxon>
        <taxon>Actinomycetes</taxon>
        <taxon>Micrococcales</taxon>
        <taxon>Bogoriellaceae</taxon>
        <taxon>Bogoriella</taxon>
    </lineage>
</organism>
<protein>
    <submittedName>
        <fullName evidence="2">Uncharacterized protein</fullName>
    </submittedName>
</protein>
<keyword evidence="1" id="KW-1133">Transmembrane helix</keyword>
<accession>A0A3N2BBA8</accession>
<keyword evidence="1" id="KW-0812">Transmembrane</keyword>
<dbReference type="SUPFAM" id="SSF81340">
    <property type="entry name" value="Clc chloride channel"/>
    <property type="match status" value="1"/>
</dbReference>
<evidence type="ECO:0000313" key="3">
    <source>
        <dbReference type="Proteomes" id="UP000280668"/>
    </source>
</evidence>
<dbReference type="EMBL" id="RKHK01000001">
    <property type="protein sequence ID" value="ROR72541.1"/>
    <property type="molecule type" value="Genomic_DNA"/>
</dbReference>
<keyword evidence="1" id="KW-0472">Membrane</keyword>
<gene>
    <name evidence="2" type="ORF">EDD31_0896</name>
</gene>
<keyword evidence="3" id="KW-1185">Reference proteome</keyword>
<reference evidence="2 3" key="1">
    <citation type="submission" date="2018-11" db="EMBL/GenBank/DDBJ databases">
        <title>Sequencing the genomes of 1000 actinobacteria strains.</title>
        <authorList>
            <person name="Klenk H.-P."/>
        </authorList>
    </citation>
    <scope>NUCLEOTIDE SEQUENCE [LARGE SCALE GENOMIC DNA]</scope>
    <source>
        <strain evidence="2 3">DSM 11294</strain>
    </source>
</reference>
<sequence>MSSTGSAPSEVPLHEAVDRRTVRRAPRYSTFIFLGVVLAAVAAFILSGFPPSQVAIDQGVHLARGTLFLILLATLGVVGGVLGAIVAVALDRLSLRRLRRRMREVRPPGE</sequence>
<evidence type="ECO:0000313" key="2">
    <source>
        <dbReference type="EMBL" id="ROR72541.1"/>
    </source>
</evidence>